<gene>
    <name evidence="2" type="ORF">MCYG_03173</name>
</gene>
<protein>
    <submittedName>
        <fullName evidence="2">Uncharacterized protein</fullName>
    </submittedName>
</protein>
<reference evidence="3" key="1">
    <citation type="journal article" date="2012" name="MBio">
        <title>Comparative genome analysis of Trichophyton rubrum and related dermatophytes reveals candidate genes involved in infection.</title>
        <authorList>
            <person name="Martinez D.A."/>
            <person name="Oliver B.G."/>
            <person name="Graeser Y."/>
            <person name="Goldberg J.M."/>
            <person name="Li W."/>
            <person name="Martinez-Rossi N.M."/>
            <person name="Monod M."/>
            <person name="Shelest E."/>
            <person name="Barton R.C."/>
            <person name="Birch E."/>
            <person name="Brakhage A.A."/>
            <person name="Chen Z."/>
            <person name="Gurr S.J."/>
            <person name="Heiman D."/>
            <person name="Heitman J."/>
            <person name="Kosti I."/>
            <person name="Rossi A."/>
            <person name="Saif S."/>
            <person name="Samalova M."/>
            <person name="Saunders C.W."/>
            <person name="Shea T."/>
            <person name="Summerbell R.C."/>
            <person name="Xu J."/>
            <person name="Young S."/>
            <person name="Zeng Q."/>
            <person name="Birren B.W."/>
            <person name="Cuomo C.A."/>
            <person name="White T.C."/>
        </authorList>
    </citation>
    <scope>NUCLEOTIDE SEQUENCE [LARGE SCALE GENOMIC DNA]</scope>
    <source>
        <strain evidence="3">ATCC MYA-4605 / CBS 113480</strain>
    </source>
</reference>
<organism evidence="2 3">
    <name type="scientific">Arthroderma otae (strain ATCC MYA-4605 / CBS 113480)</name>
    <name type="common">Microsporum canis</name>
    <dbReference type="NCBI Taxonomy" id="554155"/>
    <lineage>
        <taxon>Eukaryota</taxon>
        <taxon>Fungi</taxon>
        <taxon>Dikarya</taxon>
        <taxon>Ascomycota</taxon>
        <taxon>Pezizomycotina</taxon>
        <taxon>Eurotiomycetes</taxon>
        <taxon>Eurotiomycetidae</taxon>
        <taxon>Onygenales</taxon>
        <taxon>Arthrodermataceae</taxon>
        <taxon>Microsporum</taxon>
    </lineage>
</organism>
<dbReference type="GeneID" id="9230349"/>
<dbReference type="HOGENOM" id="CLU_2319867_0_0_1"/>
<dbReference type="EMBL" id="DS995703">
    <property type="protein sequence ID" value="EEQ30354.1"/>
    <property type="molecule type" value="Genomic_DNA"/>
</dbReference>
<proteinExistence type="predicted"/>
<feature type="region of interest" description="Disordered" evidence="1">
    <location>
        <begin position="20"/>
        <end position="47"/>
    </location>
</feature>
<accession>C5FKY2</accession>
<dbReference type="Proteomes" id="UP000002035">
    <property type="component" value="Unassembled WGS sequence"/>
</dbReference>
<dbReference type="AlphaFoldDB" id="C5FKY2"/>
<evidence type="ECO:0000313" key="2">
    <source>
        <dbReference type="EMBL" id="EEQ30354.1"/>
    </source>
</evidence>
<dbReference type="VEuPathDB" id="FungiDB:MCYG_03173"/>
<evidence type="ECO:0000313" key="3">
    <source>
        <dbReference type="Proteomes" id="UP000002035"/>
    </source>
</evidence>
<name>C5FKY2_ARTOC</name>
<sequence length="99" mass="11092">MADMQAKIGPCVSTKQMEMRLRASSRRYKKEDEDEDDRDMHGEGFYPAAKSISHLPAPLFKRKEEKKSDSIDGSLSPAAWVLSATSRCIKPCKLSLSSQ</sequence>
<evidence type="ECO:0000256" key="1">
    <source>
        <dbReference type="SAM" id="MobiDB-lite"/>
    </source>
</evidence>
<dbReference type="RefSeq" id="XP_002847667.1">
    <property type="nucleotide sequence ID" value="XM_002847621.1"/>
</dbReference>
<keyword evidence="3" id="KW-1185">Reference proteome</keyword>